<name>A0ABT5HHW3_9CAUL</name>
<dbReference type="InterPro" id="IPR027802">
    <property type="entry name" value="Multi-ubiquitin_dom"/>
</dbReference>
<evidence type="ECO:0000259" key="1">
    <source>
        <dbReference type="Pfam" id="PF14452"/>
    </source>
</evidence>
<evidence type="ECO:0000313" key="2">
    <source>
        <dbReference type="EMBL" id="MDC7675189.1"/>
    </source>
</evidence>
<gene>
    <name evidence="2" type="ORF">PQU98_03555</name>
</gene>
<comment type="caution">
    <text evidence="2">The sequence shown here is derived from an EMBL/GenBank/DDBJ whole genome shotgun (WGS) entry which is preliminary data.</text>
</comment>
<reference evidence="2 3" key="1">
    <citation type="submission" date="2023-01" db="EMBL/GenBank/DDBJ databases">
        <title>Novel species of the genus Asticcacaulis isolated from rivers.</title>
        <authorList>
            <person name="Lu H."/>
        </authorList>
    </citation>
    <scope>NUCLEOTIDE SEQUENCE [LARGE SCALE GENOMIC DNA]</scope>
    <source>
        <strain evidence="2 3">LKC15W</strain>
    </source>
</reference>
<dbReference type="EMBL" id="JAQQKV010000001">
    <property type="protein sequence ID" value="MDC7675189.1"/>
    <property type="molecule type" value="Genomic_DNA"/>
</dbReference>
<dbReference type="Pfam" id="PF14452">
    <property type="entry name" value="Multi_ubiq"/>
    <property type="match status" value="2"/>
</dbReference>
<feature type="domain" description="Multi-ubiquitin" evidence="1">
    <location>
        <begin position="97"/>
        <end position="159"/>
    </location>
</feature>
<sequence>MSVPPPNEGVNGHPGRRVYVFETGNENFDFQRHETDDEKVVGVQICAAAGKHPVEDYAVLQQLPSGEIESIRPTESVTLSIGQVTRFFVIEGFSNRRFTIDGLSFEWPKSALAVCHAKTLAGAHPEDVLVLDRDDGDIVLHDHDFVDLDSDGVERLKLRKRPKLVDVIYNEAVFQLERRDYTVAELMASFGVKPGYVLELIKPDGEFKELKPNQIVNVHEGLVFVSHAYCGHSS</sequence>
<dbReference type="RefSeq" id="WP_272743499.1">
    <property type="nucleotide sequence ID" value="NZ_JAQQKV010000001.1"/>
</dbReference>
<feature type="domain" description="Multi-ubiquitin" evidence="1">
    <location>
        <begin position="29"/>
        <end position="88"/>
    </location>
</feature>
<accession>A0ABT5HHW3</accession>
<keyword evidence="3" id="KW-1185">Reference proteome</keyword>
<dbReference type="Proteomes" id="UP001218579">
    <property type="component" value="Unassembled WGS sequence"/>
</dbReference>
<proteinExistence type="predicted"/>
<organism evidence="2 3">
    <name type="scientific">Asticcacaulis machinosus</name>
    <dbReference type="NCBI Taxonomy" id="2984211"/>
    <lineage>
        <taxon>Bacteria</taxon>
        <taxon>Pseudomonadati</taxon>
        <taxon>Pseudomonadota</taxon>
        <taxon>Alphaproteobacteria</taxon>
        <taxon>Caulobacterales</taxon>
        <taxon>Caulobacteraceae</taxon>
        <taxon>Asticcacaulis</taxon>
    </lineage>
</organism>
<evidence type="ECO:0000313" key="3">
    <source>
        <dbReference type="Proteomes" id="UP001218579"/>
    </source>
</evidence>
<protein>
    <submittedName>
        <fullName evidence="2">Multiubiquitin domain-containing protein</fullName>
    </submittedName>
</protein>